<name>A0ACC2DCM8_DIPCM</name>
<evidence type="ECO:0000313" key="1">
    <source>
        <dbReference type="EMBL" id="KAJ7551950.1"/>
    </source>
</evidence>
<organism evidence="1 2">
    <name type="scientific">Diphasiastrum complanatum</name>
    <name type="common">Issler's clubmoss</name>
    <name type="synonym">Lycopodium complanatum</name>
    <dbReference type="NCBI Taxonomy" id="34168"/>
    <lineage>
        <taxon>Eukaryota</taxon>
        <taxon>Viridiplantae</taxon>
        <taxon>Streptophyta</taxon>
        <taxon>Embryophyta</taxon>
        <taxon>Tracheophyta</taxon>
        <taxon>Lycopodiopsida</taxon>
        <taxon>Lycopodiales</taxon>
        <taxon>Lycopodiaceae</taxon>
        <taxon>Lycopodioideae</taxon>
        <taxon>Diphasiastrum</taxon>
    </lineage>
</organism>
<sequence length="173" mass="19549">MDSDFMIARLLLLFSVLVSLYYYHQKHPVNFALLGLFTVSLSLTIGVSCAFTRGELVLEALILTATVTLGLTAYTYWASRKGYDFNFLGLVLFVVVITLIMWSLIQAFFPASKLSLSIYGGIATVIFSAYIVYDTNNLIKRFSYDEYIWASVSLYLDILNLFLSILNILRAQC</sequence>
<dbReference type="Proteomes" id="UP001162992">
    <property type="component" value="Chromosome 6"/>
</dbReference>
<reference evidence="2" key="1">
    <citation type="journal article" date="2024" name="Proc. Natl. Acad. Sci. U.S.A.">
        <title>Extraordinary preservation of gene collinearity over three hundred million years revealed in homosporous lycophytes.</title>
        <authorList>
            <person name="Li C."/>
            <person name="Wickell D."/>
            <person name="Kuo L.Y."/>
            <person name="Chen X."/>
            <person name="Nie B."/>
            <person name="Liao X."/>
            <person name="Peng D."/>
            <person name="Ji J."/>
            <person name="Jenkins J."/>
            <person name="Williams M."/>
            <person name="Shu S."/>
            <person name="Plott C."/>
            <person name="Barry K."/>
            <person name="Rajasekar S."/>
            <person name="Grimwood J."/>
            <person name="Han X."/>
            <person name="Sun S."/>
            <person name="Hou Z."/>
            <person name="He W."/>
            <person name="Dai G."/>
            <person name="Sun C."/>
            <person name="Schmutz J."/>
            <person name="Leebens-Mack J.H."/>
            <person name="Li F.W."/>
            <person name="Wang L."/>
        </authorList>
    </citation>
    <scope>NUCLEOTIDE SEQUENCE [LARGE SCALE GENOMIC DNA]</scope>
    <source>
        <strain evidence="2">cv. PW_Plant_1</strain>
    </source>
</reference>
<evidence type="ECO:0000313" key="2">
    <source>
        <dbReference type="Proteomes" id="UP001162992"/>
    </source>
</evidence>
<comment type="caution">
    <text evidence="1">The sequence shown here is derived from an EMBL/GenBank/DDBJ whole genome shotgun (WGS) entry which is preliminary data.</text>
</comment>
<protein>
    <submittedName>
        <fullName evidence="1">Uncharacterized protein</fullName>
    </submittedName>
</protein>
<proteinExistence type="predicted"/>
<dbReference type="EMBL" id="CM055097">
    <property type="protein sequence ID" value="KAJ7551950.1"/>
    <property type="molecule type" value="Genomic_DNA"/>
</dbReference>
<accession>A0ACC2DCM8</accession>
<keyword evidence="2" id="KW-1185">Reference proteome</keyword>
<gene>
    <name evidence="1" type="ORF">O6H91_06G035700</name>
</gene>